<comment type="subcellular location">
    <subcellularLocation>
        <location evidence="1">Cytoplasm</location>
    </subcellularLocation>
</comment>
<dbReference type="EMBL" id="QKMR01000004">
    <property type="protein sequence ID" value="PYG89181.1"/>
    <property type="molecule type" value="Genomic_DNA"/>
</dbReference>
<evidence type="ECO:0000256" key="2">
    <source>
        <dbReference type="ARBA" id="ARBA00018672"/>
    </source>
</evidence>
<dbReference type="PANTHER" id="PTHR42713">
    <property type="entry name" value="HISTIDINE KINASE-RELATED"/>
    <property type="match status" value="1"/>
</dbReference>
<evidence type="ECO:0000256" key="6">
    <source>
        <dbReference type="ARBA" id="ARBA00023015"/>
    </source>
</evidence>
<dbReference type="SMART" id="SM00448">
    <property type="entry name" value="REC"/>
    <property type="match status" value="1"/>
</dbReference>
<dbReference type="RefSeq" id="WP_110461063.1">
    <property type="nucleotide sequence ID" value="NZ_QKMR01000004.1"/>
</dbReference>
<evidence type="ECO:0000313" key="14">
    <source>
        <dbReference type="Proteomes" id="UP000248132"/>
    </source>
</evidence>
<keyword evidence="4 10" id="KW-0597">Phosphoprotein</keyword>
<evidence type="ECO:0000256" key="1">
    <source>
        <dbReference type="ARBA" id="ARBA00004496"/>
    </source>
</evidence>
<dbReference type="PROSITE" id="PS01124">
    <property type="entry name" value="HTH_ARAC_FAMILY_2"/>
    <property type="match status" value="1"/>
</dbReference>
<dbReference type="PROSITE" id="PS50110">
    <property type="entry name" value="RESPONSE_REGULATORY"/>
    <property type="match status" value="1"/>
</dbReference>
<dbReference type="Gene3D" id="3.40.50.2300">
    <property type="match status" value="1"/>
</dbReference>
<dbReference type="CDD" id="cd17536">
    <property type="entry name" value="REC_YesN-like"/>
    <property type="match status" value="1"/>
</dbReference>
<evidence type="ECO:0000259" key="12">
    <source>
        <dbReference type="PROSITE" id="PS50110"/>
    </source>
</evidence>
<dbReference type="Gene3D" id="1.10.10.60">
    <property type="entry name" value="Homeodomain-like"/>
    <property type="match status" value="2"/>
</dbReference>
<dbReference type="AlphaFoldDB" id="A0A318XSG1"/>
<feature type="modified residue" description="4-aspartylphosphate" evidence="10">
    <location>
        <position position="55"/>
    </location>
</feature>
<evidence type="ECO:0000256" key="5">
    <source>
        <dbReference type="ARBA" id="ARBA00023012"/>
    </source>
</evidence>
<proteinExistence type="predicted"/>
<keyword evidence="5" id="KW-0902">Two-component regulatory system</keyword>
<reference evidence="13 14" key="1">
    <citation type="submission" date="2018-06" db="EMBL/GenBank/DDBJ databases">
        <title>Genomic Encyclopedia of Type Strains, Phase I: the one thousand microbial genomes (KMG-I) project.</title>
        <authorList>
            <person name="Kyrpides N."/>
        </authorList>
    </citation>
    <scope>NUCLEOTIDE SEQUENCE [LARGE SCALE GENOMIC DNA]</scope>
    <source>
        <strain evidence="13 14">DSM 19573</strain>
    </source>
</reference>
<dbReference type="GO" id="GO:0003700">
    <property type="term" value="F:DNA-binding transcription factor activity"/>
    <property type="evidence" value="ECO:0007669"/>
    <property type="project" value="InterPro"/>
</dbReference>
<dbReference type="GO" id="GO:0043565">
    <property type="term" value="F:sequence-specific DNA binding"/>
    <property type="evidence" value="ECO:0007669"/>
    <property type="project" value="InterPro"/>
</dbReference>
<keyword evidence="14" id="KW-1185">Reference proteome</keyword>
<comment type="caution">
    <text evidence="13">The sequence shown here is derived from an EMBL/GenBank/DDBJ whole genome shotgun (WGS) entry which is preliminary data.</text>
</comment>
<feature type="domain" description="Response regulatory" evidence="12">
    <location>
        <begin position="3"/>
        <end position="121"/>
    </location>
</feature>
<evidence type="ECO:0000313" key="13">
    <source>
        <dbReference type="EMBL" id="PYG89181.1"/>
    </source>
</evidence>
<accession>A0A318XSG1</accession>
<evidence type="ECO:0000256" key="7">
    <source>
        <dbReference type="ARBA" id="ARBA00023125"/>
    </source>
</evidence>
<evidence type="ECO:0000256" key="8">
    <source>
        <dbReference type="ARBA" id="ARBA00023163"/>
    </source>
</evidence>
<keyword evidence="6" id="KW-0805">Transcription regulation</keyword>
<protein>
    <recommendedName>
        <fullName evidence="2">Stage 0 sporulation protein A homolog</fullName>
    </recommendedName>
</protein>
<evidence type="ECO:0000256" key="4">
    <source>
        <dbReference type="ARBA" id="ARBA00022553"/>
    </source>
</evidence>
<dbReference type="InterPro" id="IPR009057">
    <property type="entry name" value="Homeodomain-like_sf"/>
</dbReference>
<dbReference type="InterPro" id="IPR011006">
    <property type="entry name" value="CheY-like_superfamily"/>
</dbReference>
<dbReference type="GO" id="GO:0000160">
    <property type="term" value="P:phosphorelay signal transduction system"/>
    <property type="evidence" value="ECO:0007669"/>
    <property type="project" value="UniProtKB-KW"/>
</dbReference>
<dbReference type="PANTHER" id="PTHR42713:SF3">
    <property type="entry name" value="TRANSCRIPTIONAL REGULATORY PROTEIN HPTR"/>
    <property type="match status" value="1"/>
</dbReference>
<evidence type="ECO:0000259" key="11">
    <source>
        <dbReference type="PROSITE" id="PS01124"/>
    </source>
</evidence>
<dbReference type="Proteomes" id="UP000248132">
    <property type="component" value="Unassembled WGS sequence"/>
</dbReference>
<dbReference type="Pfam" id="PF00072">
    <property type="entry name" value="Response_reg"/>
    <property type="match status" value="1"/>
</dbReference>
<dbReference type="GO" id="GO:0005737">
    <property type="term" value="C:cytoplasm"/>
    <property type="evidence" value="ECO:0007669"/>
    <property type="project" value="UniProtKB-SubCell"/>
</dbReference>
<organism evidence="13 14">
    <name type="scientific">Ruminiclostridium sufflavum DSM 19573</name>
    <dbReference type="NCBI Taxonomy" id="1121337"/>
    <lineage>
        <taxon>Bacteria</taxon>
        <taxon>Bacillati</taxon>
        <taxon>Bacillota</taxon>
        <taxon>Clostridia</taxon>
        <taxon>Eubacteriales</taxon>
        <taxon>Oscillospiraceae</taxon>
        <taxon>Ruminiclostridium</taxon>
    </lineage>
</organism>
<evidence type="ECO:0000256" key="10">
    <source>
        <dbReference type="PROSITE-ProRule" id="PRU00169"/>
    </source>
</evidence>
<dbReference type="InterPro" id="IPR018060">
    <property type="entry name" value="HTH_AraC"/>
</dbReference>
<dbReference type="OrthoDB" id="384217at2"/>
<evidence type="ECO:0000256" key="9">
    <source>
        <dbReference type="ARBA" id="ARBA00024867"/>
    </source>
</evidence>
<gene>
    <name evidence="13" type="ORF">LY28_01004</name>
</gene>
<dbReference type="InterPro" id="IPR001789">
    <property type="entry name" value="Sig_transdc_resp-reg_receiver"/>
</dbReference>
<dbReference type="SUPFAM" id="SSF46689">
    <property type="entry name" value="Homeodomain-like"/>
    <property type="match status" value="1"/>
</dbReference>
<keyword evidence="7" id="KW-0238">DNA-binding</keyword>
<dbReference type="SUPFAM" id="SSF52172">
    <property type="entry name" value="CheY-like"/>
    <property type="match status" value="1"/>
</dbReference>
<name>A0A318XSG1_9FIRM</name>
<dbReference type="InterPro" id="IPR051552">
    <property type="entry name" value="HptR"/>
</dbReference>
<evidence type="ECO:0000256" key="3">
    <source>
        <dbReference type="ARBA" id="ARBA00022490"/>
    </source>
</evidence>
<dbReference type="Pfam" id="PF12833">
    <property type="entry name" value="HTH_18"/>
    <property type="match status" value="1"/>
</dbReference>
<dbReference type="SMART" id="SM00342">
    <property type="entry name" value="HTH_ARAC"/>
    <property type="match status" value="1"/>
</dbReference>
<feature type="domain" description="HTH araC/xylS-type" evidence="11">
    <location>
        <begin position="424"/>
        <end position="522"/>
    </location>
</feature>
<keyword evidence="3" id="KW-0963">Cytoplasm</keyword>
<comment type="function">
    <text evidence="9">May play the central regulatory role in sporulation. It may be an element of the effector pathway responsible for the activation of sporulation genes in response to nutritional stress. Spo0A may act in concert with spo0H (a sigma factor) to control the expression of some genes that are critical to the sporulation process.</text>
</comment>
<sequence>MFKVLIVDDEPMAIEAIKLAADWDKLGLSVCGECTNGKEALRLAEEIRPDLIITDADMPVMNGIELVKRVAEDIDPDIKFILISGHERFEYVKSAMRLGVQHYILKPVFKEEFTEVLLQLLPGIEQSKKLKNIYSASAEVDVGILFERYLSGKAGEAEIRTALGSKLLDRDTAWAFASLDTIHNYDMHEFDKDEYVGFKIIDKIKGSLISKGMKDIFIYPVFVNKGISGFVLCSNGEASIYEISQTLCALLKEIYNNGFYLSVGNPVEEISQLRNSMKEAEKTMCYRFYSTPGSILQYRDYTEREPGGSFENIAYMEELQNAFENIDIDRILKAIDSIFKVFKEEHIAGEMIEMYLNSIIYKSLSILTAMGEGIESIPFISDAGLLFSTGKTINETEEQIKKYCIDFCKHAQEIKSRYKMADMLKVEEYINENFRRSITIKEISSKLYIHPTYLGSQISKWFGCSFNDYLHSLRMKEAGRLIKCTNQTVHDIAENLGYTSYGSFLEQFTKAYSMKPSEYRSKFKANT</sequence>
<keyword evidence="8" id="KW-0804">Transcription</keyword>